<dbReference type="Pfam" id="PF10551">
    <property type="entry name" value="MULE"/>
    <property type="match status" value="1"/>
</dbReference>
<sequence>MRTHPNSTFIILADEGVFQSMYLCLAPLRAGFLVGCRNLVSLDGCFLKGTYGGQLLTAVGIDANDCIYPIAWAVVNKENKENWTWFLQLLAQDLGIVDSHKWAFMTDRQKSQ</sequence>
<dbReference type="Proteomes" id="UP001515500">
    <property type="component" value="Chromosome 15"/>
</dbReference>
<keyword evidence="2" id="KW-1185">Reference proteome</keyword>
<dbReference type="PANTHER" id="PTHR31973:SF187">
    <property type="entry name" value="MUTATOR TRANSPOSASE MUDRA PROTEIN"/>
    <property type="match status" value="1"/>
</dbReference>
<gene>
    <name evidence="3" type="primary">LOC120276748</name>
</gene>
<dbReference type="PANTHER" id="PTHR31973">
    <property type="entry name" value="POLYPROTEIN, PUTATIVE-RELATED"/>
    <property type="match status" value="1"/>
</dbReference>
<organism evidence="2 3">
    <name type="scientific">Dioscorea cayennensis subsp. rotundata</name>
    <name type="common">White Guinea yam</name>
    <name type="synonym">Dioscorea rotundata</name>
    <dbReference type="NCBI Taxonomy" id="55577"/>
    <lineage>
        <taxon>Eukaryota</taxon>
        <taxon>Viridiplantae</taxon>
        <taxon>Streptophyta</taxon>
        <taxon>Embryophyta</taxon>
        <taxon>Tracheophyta</taxon>
        <taxon>Spermatophyta</taxon>
        <taxon>Magnoliopsida</taxon>
        <taxon>Liliopsida</taxon>
        <taxon>Dioscoreales</taxon>
        <taxon>Dioscoreaceae</taxon>
        <taxon>Dioscorea</taxon>
    </lineage>
</organism>
<dbReference type="RefSeq" id="XP_039139365.1">
    <property type="nucleotide sequence ID" value="XM_039283431.1"/>
</dbReference>
<evidence type="ECO:0000313" key="3">
    <source>
        <dbReference type="RefSeq" id="XP_039139365.1"/>
    </source>
</evidence>
<dbReference type="InterPro" id="IPR018289">
    <property type="entry name" value="MULE_transposase_dom"/>
</dbReference>
<dbReference type="AlphaFoldDB" id="A0AB40CH97"/>
<protein>
    <submittedName>
        <fullName evidence="3">Uncharacterized protein LOC120276748 isoform X1</fullName>
    </submittedName>
</protein>
<accession>A0AB40CH97</accession>
<dbReference type="GeneID" id="120276748"/>
<proteinExistence type="predicted"/>
<evidence type="ECO:0000313" key="2">
    <source>
        <dbReference type="Proteomes" id="UP001515500"/>
    </source>
</evidence>
<evidence type="ECO:0000259" key="1">
    <source>
        <dbReference type="Pfam" id="PF10551"/>
    </source>
</evidence>
<name>A0AB40CH97_DIOCR</name>
<reference evidence="3" key="1">
    <citation type="submission" date="2025-08" db="UniProtKB">
        <authorList>
            <consortium name="RefSeq"/>
        </authorList>
    </citation>
    <scope>IDENTIFICATION</scope>
</reference>
<feature type="domain" description="MULE transposase" evidence="1">
    <location>
        <begin position="40"/>
        <end position="111"/>
    </location>
</feature>